<dbReference type="InterPro" id="IPR036869">
    <property type="entry name" value="J_dom_sf"/>
</dbReference>
<name>A0A2M4A794_9DIPT</name>
<feature type="region of interest" description="Disordered" evidence="1">
    <location>
        <begin position="685"/>
        <end position="731"/>
    </location>
</feature>
<dbReference type="Pfam" id="PF00226">
    <property type="entry name" value="DnaJ"/>
    <property type="match status" value="1"/>
</dbReference>
<feature type="compositionally biased region" description="Low complexity" evidence="1">
    <location>
        <begin position="307"/>
        <end position="318"/>
    </location>
</feature>
<protein>
    <submittedName>
        <fullName evidence="3">Putative molecular chaperone dnaj superfamily</fullName>
    </submittedName>
</protein>
<proteinExistence type="predicted"/>
<dbReference type="Gene3D" id="1.10.287.110">
    <property type="entry name" value="DnaJ domain"/>
    <property type="match status" value="1"/>
</dbReference>
<sequence>MSHNSNDDNFWAMNQQQPPQLQPPPPHLYPPAHAQQHPAVTLLPVSHALPPHLQQPPHHLPHQLHQHHLPQHLPQLPAPGFYHSSGGVPSSGRPPLSDAGFASANGNVFPHGHPPVEDEYTMTDSYGQLIKVVYQAQAPQGGIVRPKEDNNRDYNPHAATKQQYELFSNSSNLISSAPGFGFLFHHQQQQQQQQPESSQQQQQQQPTPLPQPSQLHQFTSIAQQSATAATAPSTSHDNENGNGNNTSSMLINQLVGNLAPTISGQYLPFGGNSSAAAPGTLLNEPLLQQTTVASSVSVDPLDGNGNPSPAKSSTAPKPIVNPVPPTISATVNNGAAPSPSSSSSSSTSSPSSSATKRATSTIATTSTAAVYNQQNDDNSAKLDQNVNKKQRIVAEVKPMRMSYSDVLSKKPNTTGGAAGATAGFTVPAGNNNSSATISTNATSNSGAGGVTAAGAGAGGVGSNGSKSSSSNGSGANLISSKSASKGEKRGDGKKANGNVAGERKIPPTSGTSRSADATTKRNSGGPNAAGINVVGFPTVVEANGIGLSAKSGHEKARKMDNKANPKRGEKGSRNGITGAETSDGTNKKGRSRRTEDTGSDGGDGAGAESGGGESANGVNDENGGLHDETEEDFDEDDSEEYDQESVESEQQQQLPSKSSAGQPQQQFVYNVKKTVGANDTHIEKIVNSQRGSATSVSHRKGGNRGATTTVYRGPGKQQQPDSRTGGKRTVRSRKNEKYAFAQKLLQKWFEYMVLIVRWLWSLVSDVVYLSVRLAWDYALAGYQYCWQHISTIRQDFRKNSSRPGAWVRGVWQAFDGRFEKESRWAFWRHCWRKKAGAEAGPTGRAGTHHHKDHGRLPSTADEAMSSLLNCKGKDAYSILGVSPDCSQEQIRKHYKKIAVLVHPDKNKQPGAEEAFKVLQRSFELIGEQETRKEYDQSLAEALNAEKAWSEINDLLTQLHTKISEAANTIRCSSCCLRHPRKPTGRAHFAARECSSCKVRHPAKEGDIWAETSCLGLRWKYLAMMEGNVYDITEWANCQKGALSHLQPNSHVVQYRIVLGSSSGGASSSQQHQQHPTGMQQDKESLGRSRKEPTVNEPNLDDFLNNIYAGQNQQAAGQAASGSRRRYRRN</sequence>
<dbReference type="InterPro" id="IPR032843">
    <property type="entry name" value="Jiv"/>
</dbReference>
<feature type="region of interest" description="Disordered" evidence="1">
    <location>
        <begin position="547"/>
        <end position="664"/>
    </location>
</feature>
<feature type="compositionally biased region" description="Polar residues" evidence="1">
    <location>
        <begin position="686"/>
        <end position="696"/>
    </location>
</feature>
<feature type="compositionally biased region" description="Low complexity" evidence="1">
    <location>
        <begin position="463"/>
        <end position="476"/>
    </location>
</feature>
<feature type="compositionally biased region" description="Gly residues" evidence="1">
    <location>
        <begin position="599"/>
        <end position="614"/>
    </location>
</feature>
<feature type="region of interest" description="Disordered" evidence="1">
    <location>
        <begin position="459"/>
        <end position="529"/>
    </location>
</feature>
<reference evidence="3" key="1">
    <citation type="submission" date="2018-01" db="EMBL/GenBank/DDBJ databases">
        <title>An insight into the sialome of Amazonian anophelines.</title>
        <authorList>
            <person name="Ribeiro J.M."/>
            <person name="Scarpassa V."/>
            <person name="Calvo E."/>
        </authorList>
    </citation>
    <scope>NUCLEOTIDE SEQUENCE</scope>
    <source>
        <tissue evidence="3">Salivary glands</tissue>
    </source>
</reference>
<feature type="compositionally biased region" description="Polar residues" evidence="1">
    <location>
        <begin position="508"/>
        <end position="525"/>
    </location>
</feature>
<feature type="compositionally biased region" description="Low complexity" evidence="1">
    <location>
        <begin position="48"/>
        <end position="57"/>
    </location>
</feature>
<accession>A0A2M4A794</accession>
<feature type="compositionally biased region" description="Polar residues" evidence="1">
    <location>
        <begin position="654"/>
        <end position="664"/>
    </location>
</feature>
<feature type="compositionally biased region" description="Acidic residues" evidence="1">
    <location>
        <begin position="628"/>
        <end position="647"/>
    </location>
</feature>
<feature type="region of interest" description="Disordered" evidence="1">
    <location>
        <begin position="186"/>
        <end position="248"/>
    </location>
</feature>
<feature type="compositionally biased region" description="Polar residues" evidence="1">
    <location>
        <begin position="705"/>
        <end position="722"/>
    </location>
</feature>
<dbReference type="AlphaFoldDB" id="A0A2M4A794"/>
<dbReference type="InterPro" id="IPR001623">
    <property type="entry name" value="DnaJ_domain"/>
</dbReference>
<dbReference type="CDD" id="cd06257">
    <property type="entry name" value="DnaJ"/>
    <property type="match status" value="1"/>
</dbReference>
<evidence type="ECO:0000259" key="2">
    <source>
        <dbReference type="PROSITE" id="PS50076"/>
    </source>
</evidence>
<feature type="region of interest" description="Disordered" evidence="1">
    <location>
        <begin position="1062"/>
        <end position="1129"/>
    </location>
</feature>
<evidence type="ECO:0000256" key="1">
    <source>
        <dbReference type="SAM" id="MobiDB-lite"/>
    </source>
</evidence>
<dbReference type="PRINTS" id="PR00625">
    <property type="entry name" value="JDOMAIN"/>
</dbReference>
<feature type="compositionally biased region" description="Basic and acidic residues" evidence="1">
    <location>
        <begin position="1080"/>
        <end position="1093"/>
    </location>
</feature>
<organism evidence="3">
    <name type="scientific">Anopheles triannulatus</name>
    <dbReference type="NCBI Taxonomy" id="58253"/>
    <lineage>
        <taxon>Eukaryota</taxon>
        <taxon>Metazoa</taxon>
        <taxon>Ecdysozoa</taxon>
        <taxon>Arthropoda</taxon>
        <taxon>Hexapoda</taxon>
        <taxon>Insecta</taxon>
        <taxon>Pterygota</taxon>
        <taxon>Neoptera</taxon>
        <taxon>Endopterygota</taxon>
        <taxon>Diptera</taxon>
        <taxon>Nematocera</taxon>
        <taxon>Culicoidea</taxon>
        <taxon>Culicidae</taxon>
        <taxon>Anophelinae</taxon>
        <taxon>Anopheles</taxon>
    </lineage>
</organism>
<dbReference type="Pfam" id="PF14901">
    <property type="entry name" value="Jiv90"/>
    <property type="match status" value="1"/>
</dbReference>
<feature type="region of interest" description="Disordered" evidence="1">
    <location>
        <begin position="48"/>
        <end position="104"/>
    </location>
</feature>
<feature type="compositionally biased region" description="Basic and acidic residues" evidence="1">
    <location>
        <begin position="484"/>
        <end position="494"/>
    </location>
</feature>
<feature type="compositionally biased region" description="Basic and acidic residues" evidence="1">
    <location>
        <begin position="551"/>
        <end position="572"/>
    </location>
</feature>
<dbReference type="PANTHER" id="PTHR44665">
    <property type="entry name" value="DNAJ HOMOLOG SUBFAMILY C MEMBER 14"/>
    <property type="match status" value="1"/>
</dbReference>
<feature type="compositionally biased region" description="Low complexity" evidence="1">
    <location>
        <begin position="1062"/>
        <end position="1074"/>
    </location>
</feature>
<feature type="compositionally biased region" description="Low complexity" evidence="1">
    <location>
        <begin position="1107"/>
        <end position="1121"/>
    </location>
</feature>
<feature type="compositionally biased region" description="Low complexity" evidence="1">
    <location>
        <begin position="186"/>
        <end position="235"/>
    </location>
</feature>
<dbReference type="PROSITE" id="PS50076">
    <property type="entry name" value="DNAJ_2"/>
    <property type="match status" value="1"/>
</dbReference>
<feature type="compositionally biased region" description="Polar residues" evidence="1">
    <location>
        <begin position="1"/>
        <end position="14"/>
    </location>
</feature>
<feature type="compositionally biased region" description="Basic residues" evidence="1">
    <location>
        <begin position="59"/>
        <end position="70"/>
    </location>
</feature>
<feature type="region of interest" description="Disordered" evidence="1">
    <location>
        <begin position="1"/>
        <end position="33"/>
    </location>
</feature>
<feature type="domain" description="J" evidence="2">
    <location>
        <begin position="874"/>
        <end position="938"/>
    </location>
</feature>
<dbReference type="EMBL" id="GGFK01003355">
    <property type="protein sequence ID" value="MBW36676.1"/>
    <property type="molecule type" value="Transcribed_RNA"/>
</dbReference>
<dbReference type="InterPro" id="IPR052317">
    <property type="entry name" value="Viral_replicn-host_int_reg"/>
</dbReference>
<dbReference type="PANTHER" id="PTHR44665:SF1">
    <property type="entry name" value="DNAJ HOMOLOG SUBFAMILY C MEMBER 14"/>
    <property type="match status" value="1"/>
</dbReference>
<feature type="compositionally biased region" description="Low complexity" evidence="1">
    <location>
        <begin position="335"/>
        <end position="361"/>
    </location>
</feature>
<feature type="compositionally biased region" description="Pro residues" evidence="1">
    <location>
        <begin position="20"/>
        <end position="29"/>
    </location>
</feature>
<feature type="region of interest" description="Disordered" evidence="1">
    <location>
        <begin position="296"/>
        <end position="361"/>
    </location>
</feature>
<dbReference type="SUPFAM" id="SSF46565">
    <property type="entry name" value="Chaperone J-domain"/>
    <property type="match status" value="1"/>
</dbReference>
<evidence type="ECO:0000313" key="3">
    <source>
        <dbReference type="EMBL" id="MBW36676.1"/>
    </source>
</evidence>
<feature type="compositionally biased region" description="Low complexity" evidence="1">
    <location>
        <begin position="71"/>
        <end position="97"/>
    </location>
</feature>
<dbReference type="SMART" id="SM00271">
    <property type="entry name" value="DnaJ"/>
    <property type="match status" value="1"/>
</dbReference>